<keyword evidence="1" id="KW-0472">Membrane</keyword>
<name>A0A514LKB3_9BACI</name>
<evidence type="ECO:0000313" key="3">
    <source>
        <dbReference type="Proteomes" id="UP000319756"/>
    </source>
</evidence>
<protein>
    <submittedName>
        <fullName evidence="2">Superinfection immunity protein</fullName>
    </submittedName>
</protein>
<accession>A0A514LKB3</accession>
<keyword evidence="1" id="KW-1133">Transmembrane helix</keyword>
<reference evidence="3" key="1">
    <citation type="submission" date="2019-01" db="EMBL/GenBank/DDBJ databases">
        <title>Genomic analysis of Salicibibacter sp. NKC3-5.</title>
        <authorList>
            <person name="Oh Y.J."/>
        </authorList>
    </citation>
    <scope>NUCLEOTIDE SEQUENCE [LARGE SCALE GENOMIC DNA]</scope>
    <source>
        <strain evidence="3">NKC3-5</strain>
    </source>
</reference>
<dbReference type="InterPro" id="IPR016410">
    <property type="entry name" value="Phage_imm"/>
</dbReference>
<feature type="transmembrane region" description="Helical" evidence="1">
    <location>
        <begin position="47"/>
        <end position="69"/>
    </location>
</feature>
<proteinExistence type="predicted"/>
<dbReference type="RefSeq" id="WP_142090815.1">
    <property type="nucleotide sequence ID" value="NZ_CP035485.1"/>
</dbReference>
<evidence type="ECO:0000313" key="2">
    <source>
        <dbReference type="EMBL" id="QDI92306.1"/>
    </source>
</evidence>
<dbReference type="Pfam" id="PF14373">
    <property type="entry name" value="Imm_superinfect"/>
    <property type="match status" value="1"/>
</dbReference>
<organism evidence="2 3">
    <name type="scientific">Salicibibacter halophilus</name>
    <dbReference type="NCBI Taxonomy" id="2502791"/>
    <lineage>
        <taxon>Bacteria</taxon>
        <taxon>Bacillati</taxon>
        <taxon>Bacillota</taxon>
        <taxon>Bacilli</taxon>
        <taxon>Bacillales</taxon>
        <taxon>Bacillaceae</taxon>
        <taxon>Salicibibacter</taxon>
    </lineage>
</organism>
<evidence type="ECO:0000256" key="1">
    <source>
        <dbReference type="SAM" id="Phobius"/>
    </source>
</evidence>
<dbReference type="Proteomes" id="UP000319756">
    <property type="component" value="Chromosome"/>
</dbReference>
<keyword evidence="1" id="KW-0812">Transmembrane</keyword>
<gene>
    <name evidence="2" type="ORF">EPH95_14830</name>
</gene>
<dbReference type="EMBL" id="CP035485">
    <property type="protein sequence ID" value="QDI92306.1"/>
    <property type="molecule type" value="Genomic_DNA"/>
</dbReference>
<feature type="transmembrane region" description="Helical" evidence="1">
    <location>
        <begin position="12"/>
        <end position="35"/>
    </location>
</feature>
<dbReference type="KEGG" id="sale:EPH95_14830"/>
<sequence length="72" mass="8031">MIESLAVEMMNITGPFLLVAFLLLMVVIYMLPTIVTFARGLERKSSIAALNLLTGWTLAGWIVSFVWAVKEE</sequence>
<dbReference type="AlphaFoldDB" id="A0A514LKB3"/>
<keyword evidence="3" id="KW-1185">Reference proteome</keyword>